<evidence type="ECO:0000313" key="3">
    <source>
        <dbReference type="Proteomes" id="UP000217076"/>
    </source>
</evidence>
<name>A0A1G8BJY1_9PROT</name>
<dbReference type="Proteomes" id="UP000217076">
    <property type="component" value="Unassembled WGS sequence"/>
</dbReference>
<keyword evidence="1" id="KW-0812">Transmembrane</keyword>
<dbReference type="AlphaFoldDB" id="A0A1G8BJY1"/>
<dbReference type="RefSeq" id="WP_245689432.1">
    <property type="nucleotide sequence ID" value="NZ_FNCV01000006.1"/>
</dbReference>
<sequence length="100" mass="10638">MKLISRLIGWALVLVAILMASGEAVLALGTGSYDGIATGEVLTLLAGSNPAFSDANGGGVFSRLLLDLPAWLAMAILGTLLIVTCRKRRHRFVCRERRLG</sequence>
<dbReference type="EMBL" id="FNCV01000006">
    <property type="protein sequence ID" value="SDH33458.1"/>
    <property type="molecule type" value="Genomic_DNA"/>
</dbReference>
<reference evidence="3" key="1">
    <citation type="submission" date="2016-10" db="EMBL/GenBank/DDBJ databases">
        <authorList>
            <person name="Varghese N."/>
            <person name="Submissions S."/>
        </authorList>
    </citation>
    <scope>NUCLEOTIDE SEQUENCE [LARGE SCALE GENOMIC DNA]</scope>
    <source>
        <strain evidence="3">930I</strain>
    </source>
</reference>
<organism evidence="2 3">
    <name type="scientific">Roseospirillum parvum</name>
    <dbReference type="NCBI Taxonomy" id="83401"/>
    <lineage>
        <taxon>Bacteria</taxon>
        <taxon>Pseudomonadati</taxon>
        <taxon>Pseudomonadota</taxon>
        <taxon>Alphaproteobacteria</taxon>
        <taxon>Rhodospirillales</taxon>
        <taxon>Rhodospirillaceae</taxon>
        <taxon>Roseospirillum</taxon>
    </lineage>
</organism>
<proteinExistence type="predicted"/>
<keyword evidence="1" id="KW-0472">Membrane</keyword>
<gene>
    <name evidence="2" type="ORF">SAMN05421742_10655</name>
</gene>
<protein>
    <submittedName>
        <fullName evidence="2">Uncharacterized protein</fullName>
    </submittedName>
</protein>
<evidence type="ECO:0000256" key="1">
    <source>
        <dbReference type="SAM" id="Phobius"/>
    </source>
</evidence>
<accession>A0A1G8BJY1</accession>
<evidence type="ECO:0000313" key="2">
    <source>
        <dbReference type="EMBL" id="SDH33458.1"/>
    </source>
</evidence>
<keyword evidence="1" id="KW-1133">Transmembrane helix</keyword>
<feature type="transmembrane region" description="Helical" evidence="1">
    <location>
        <begin position="68"/>
        <end position="85"/>
    </location>
</feature>
<keyword evidence="3" id="KW-1185">Reference proteome</keyword>